<feature type="region of interest" description="Disordered" evidence="15">
    <location>
        <begin position="535"/>
        <end position="732"/>
    </location>
</feature>
<dbReference type="GO" id="GO:0043021">
    <property type="term" value="F:ribonucleoprotein complex binding"/>
    <property type="evidence" value="ECO:0000318"/>
    <property type="project" value="GO_Central"/>
</dbReference>
<evidence type="ECO:0000256" key="13">
    <source>
        <dbReference type="ARBA" id="ARBA00042167"/>
    </source>
</evidence>
<evidence type="ECO:0000256" key="2">
    <source>
        <dbReference type="ARBA" id="ARBA00004463"/>
    </source>
</evidence>
<feature type="compositionally biased region" description="Polar residues" evidence="15">
    <location>
        <begin position="200"/>
        <end position="222"/>
    </location>
</feature>
<feature type="compositionally biased region" description="Low complexity" evidence="15">
    <location>
        <begin position="370"/>
        <end position="387"/>
    </location>
</feature>
<keyword evidence="5" id="KW-0399">Innate immunity</keyword>
<feature type="compositionally biased region" description="Basic and acidic residues" evidence="15">
    <location>
        <begin position="167"/>
        <end position="176"/>
    </location>
</feature>
<dbReference type="AlphaFoldDB" id="A0A1Y1HPZ8"/>
<organism evidence="17 18">
    <name type="scientific">Klebsormidium nitens</name>
    <name type="common">Green alga</name>
    <name type="synonym">Ulothrix nitens</name>
    <dbReference type="NCBI Taxonomy" id="105231"/>
    <lineage>
        <taxon>Eukaryota</taxon>
        <taxon>Viridiplantae</taxon>
        <taxon>Streptophyta</taxon>
        <taxon>Klebsormidiophyceae</taxon>
        <taxon>Klebsormidiales</taxon>
        <taxon>Klebsormidiaceae</taxon>
        <taxon>Klebsormidium</taxon>
    </lineage>
</organism>
<dbReference type="SUPFAM" id="SSF51045">
    <property type="entry name" value="WW domain"/>
    <property type="match status" value="2"/>
</dbReference>
<evidence type="ECO:0000256" key="7">
    <source>
        <dbReference type="ARBA" id="ARBA00022737"/>
    </source>
</evidence>
<dbReference type="CDD" id="cd00201">
    <property type="entry name" value="WW"/>
    <property type="match status" value="2"/>
</dbReference>
<dbReference type="PROSITE" id="PS50020">
    <property type="entry name" value="WW_DOMAIN_2"/>
    <property type="match status" value="2"/>
</dbReference>
<evidence type="ECO:0000256" key="15">
    <source>
        <dbReference type="SAM" id="MobiDB-lite"/>
    </source>
</evidence>
<evidence type="ECO:0000256" key="5">
    <source>
        <dbReference type="ARBA" id="ARBA00022588"/>
    </source>
</evidence>
<dbReference type="Gene3D" id="3.40.30.10">
    <property type="entry name" value="Glutaredoxin"/>
    <property type="match status" value="1"/>
</dbReference>
<dbReference type="GO" id="GO:0045087">
    <property type="term" value="P:innate immune response"/>
    <property type="evidence" value="ECO:0007669"/>
    <property type="project" value="UniProtKB-KW"/>
</dbReference>
<feature type="region of interest" description="Disordered" evidence="15">
    <location>
        <begin position="23"/>
        <end position="502"/>
    </location>
</feature>
<comment type="subcellular location">
    <subcellularLocation>
        <location evidence="2">Cytoplasmic granule</location>
    </subcellularLocation>
    <subcellularLocation>
        <location evidence="1">Nucleus speckle</location>
    </subcellularLocation>
</comment>
<dbReference type="STRING" id="105231.A0A1Y1HPZ8"/>
<accession>A0A1Y1HPZ8</accession>
<dbReference type="OMA" id="NWKPPMG"/>
<protein>
    <recommendedName>
        <fullName evidence="3">Polyglutamine-binding protein 1</fullName>
    </recommendedName>
    <alternativeName>
        <fullName evidence="13">Polyglutamine tract-binding protein 1</fullName>
    </alternativeName>
</protein>
<feature type="compositionally biased region" description="Polar residues" evidence="15">
    <location>
        <begin position="31"/>
        <end position="44"/>
    </location>
</feature>
<dbReference type="PANTHER" id="PTHR21737:SF3">
    <property type="entry name" value="POLYGLUTAMINE-BINDING PROTEIN 1"/>
    <property type="match status" value="1"/>
</dbReference>
<keyword evidence="4" id="KW-0597">Phosphoprotein</keyword>
<keyword evidence="12" id="KW-0539">Nucleus</keyword>
<comment type="subunit">
    <text evidence="14">Interacts with POU3F2/Brn-2, ATXN1, TXNL4A, HTT and AR. Interaction with ATXN1 correlates positively with the length of the polyglutamine tract. Interacts with RNA polymerase II large subunit in a phosphorylation-dependent manner. Forms a ternary complex with ATXN1 mutant and phosphorylated RNA polymerase II. Interacts (via C-terminus) with TXNL4A and CD2BP2. Interacts (via WW domain) with ATN1 and SF3B1, and may interact with additional splice factors. Interacts (via WW domain) with WBP11; Leading to reduce interaction between PQBP1 and TXNL4A. Interacts with CAPRIN1. Interacts with DDX1. Interacts with SFPQ. Interacts with KHSRP.</text>
</comment>
<dbReference type="GO" id="GO:0005737">
    <property type="term" value="C:cytoplasm"/>
    <property type="evidence" value="ECO:0000318"/>
    <property type="project" value="GO_Central"/>
</dbReference>
<evidence type="ECO:0000313" key="18">
    <source>
        <dbReference type="Proteomes" id="UP000054558"/>
    </source>
</evidence>
<dbReference type="OrthoDB" id="42462at2759"/>
<evidence type="ECO:0000256" key="10">
    <source>
        <dbReference type="ARBA" id="ARBA00023163"/>
    </source>
</evidence>
<evidence type="ECO:0000256" key="14">
    <source>
        <dbReference type="ARBA" id="ARBA00046362"/>
    </source>
</evidence>
<feature type="compositionally biased region" description="Low complexity" evidence="15">
    <location>
        <begin position="475"/>
        <end position="485"/>
    </location>
</feature>
<dbReference type="PROSITE" id="PS01159">
    <property type="entry name" value="WW_DOMAIN_1"/>
    <property type="match status" value="2"/>
</dbReference>
<feature type="compositionally biased region" description="Basic and acidic residues" evidence="15">
    <location>
        <begin position="449"/>
        <end position="474"/>
    </location>
</feature>
<keyword evidence="7" id="KW-0677">Repeat</keyword>
<dbReference type="PANTHER" id="PTHR21737">
    <property type="entry name" value="POLYGLUTAMINE BINDING PROTEIN 1/MARVEL MEMBRANE-ASSOCIATING DOMAIN CONTAINING 3"/>
    <property type="match status" value="1"/>
</dbReference>
<sequence length="732" mass="76164">MAGRGRGREMTMPAWMKKAEDANGAVGMPHQNGQPQATPFQSHTAFGAGQYHQPGFVPPQGNGFQGQHFRGYAGVQGGGPAFPPGPPIGALSPYTAGAPPRQQGLPNPPPYSQPPHGQPWPHAQPPHGQAGLSATPQQRQSAFAPGPWAPEQAGGTGAEGQPKKRSRWDPAPERGPQDPMEEAVTAAVLKEQDASLEGTLRTSQQSGQWSDGNDPLRNQQDPTALKEKLLKMQQEQRVEQATKRGVVEQPVGKGMTDIGNGYGVPGGGSYDPARAQMFSLPSSVLPSGPRPTGFSPALQPKGPGPAARPAQTGPQNGRGPVHGPDARNGDASASTSGSEGGGTGPGGDLPEYLKRKLKARGILKEGSAEGGARAPAATPTASSNAQTPLPPDWVEGIDPATGVPYYFHTPSGKSQWERPAPPASRSGGVSLPPPPPPPKLPGLPTGWKEAVDSETGHKYYYHDTTGETTWERPKGPAAAPNAHPAPSEKSAAPEIVTSETSASKFKKCAHCGGWGRGLVTANGHCNHCSRLLGIAVPESSPGVKRNHSEKKPEPTTPEENGDSDFKYKWQEDVAKANEEDQASKRPMNRAERRAAAAAAAGGKEGGKVETAVKTEAPRKPPPGPSRPAPTGGAPGKRRRPAEDAGVLDPMDPSSYSDAPRGGWSTGLKGIAPRAADTTATGPLFQQRPYPSPGAVLRANAERSQQGGPPPVTTAFVPIQKSRDGSDGLGEAD</sequence>
<keyword evidence="6" id="KW-0507">mRNA processing</keyword>
<keyword evidence="8" id="KW-0391">Immunity</keyword>
<feature type="compositionally biased region" description="Gly residues" evidence="15">
    <location>
        <begin position="260"/>
        <end position="269"/>
    </location>
</feature>
<evidence type="ECO:0000256" key="1">
    <source>
        <dbReference type="ARBA" id="ARBA00004324"/>
    </source>
</evidence>
<feature type="compositionally biased region" description="Pro residues" evidence="15">
    <location>
        <begin position="106"/>
        <end position="124"/>
    </location>
</feature>
<evidence type="ECO:0000256" key="8">
    <source>
        <dbReference type="ARBA" id="ARBA00022859"/>
    </source>
</evidence>
<dbReference type="GO" id="GO:0000380">
    <property type="term" value="P:alternative mRNA splicing, via spliceosome"/>
    <property type="evidence" value="ECO:0000318"/>
    <property type="project" value="GO_Central"/>
</dbReference>
<feature type="compositionally biased region" description="Basic and acidic residues" evidence="15">
    <location>
        <begin position="224"/>
        <end position="246"/>
    </location>
</feature>
<evidence type="ECO:0000256" key="11">
    <source>
        <dbReference type="ARBA" id="ARBA00023187"/>
    </source>
</evidence>
<feature type="compositionally biased region" description="Pro residues" evidence="15">
    <location>
        <begin position="431"/>
        <end position="441"/>
    </location>
</feature>
<evidence type="ECO:0000256" key="9">
    <source>
        <dbReference type="ARBA" id="ARBA00023015"/>
    </source>
</evidence>
<feature type="compositionally biased region" description="Gly residues" evidence="15">
    <location>
        <begin position="338"/>
        <end position="347"/>
    </location>
</feature>
<feature type="domain" description="WW" evidence="16">
    <location>
        <begin position="387"/>
        <end position="421"/>
    </location>
</feature>
<evidence type="ECO:0000313" key="17">
    <source>
        <dbReference type="EMBL" id="GAQ79852.1"/>
    </source>
</evidence>
<feature type="compositionally biased region" description="Basic and acidic residues" evidence="15">
    <location>
        <begin position="563"/>
        <end position="594"/>
    </location>
</feature>
<feature type="compositionally biased region" description="Basic and acidic residues" evidence="15">
    <location>
        <begin position="604"/>
        <end position="618"/>
    </location>
</feature>
<dbReference type="GO" id="GO:0016607">
    <property type="term" value="C:nuclear speck"/>
    <property type="evidence" value="ECO:0007669"/>
    <property type="project" value="UniProtKB-SubCell"/>
</dbReference>
<dbReference type="InterPro" id="IPR036020">
    <property type="entry name" value="WW_dom_sf"/>
</dbReference>
<keyword evidence="18" id="KW-1185">Reference proteome</keyword>
<keyword evidence="10" id="KW-0804">Transcription</keyword>
<evidence type="ECO:0000256" key="12">
    <source>
        <dbReference type="ARBA" id="ARBA00023242"/>
    </source>
</evidence>
<proteinExistence type="predicted"/>
<reference evidence="17 18" key="1">
    <citation type="journal article" date="2014" name="Nat. Commun.">
        <title>Klebsormidium flaccidum genome reveals primary factors for plant terrestrial adaptation.</title>
        <authorList>
            <person name="Hori K."/>
            <person name="Maruyama F."/>
            <person name="Fujisawa T."/>
            <person name="Togashi T."/>
            <person name="Yamamoto N."/>
            <person name="Seo M."/>
            <person name="Sato S."/>
            <person name="Yamada T."/>
            <person name="Mori H."/>
            <person name="Tajima N."/>
            <person name="Moriyama T."/>
            <person name="Ikeuchi M."/>
            <person name="Watanabe M."/>
            <person name="Wada H."/>
            <person name="Kobayashi K."/>
            <person name="Saito M."/>
            <person name="Masuda T."/>
            <person name="Sasaki-Sekimoto Y."/>
            <person name="Mashiguchi K."/>
            <person name="Awai K."/>
            <person name="Shimojima M."/>
            <person name="Masuda S."/>
            <person name="Iwai M."/>
            <person name="Nobusawa T."/>
            <person name="Narise T."/>
            <person name="Kondo S."/>
            <person name="Saito H."/>
            <person name="Sato R."/>
            <person name="Murakawa M."/>
            <person name="Ihara Y."/>
            <person name="Oshima-Yamada Y."/>
            <person name="Ohtaka K."/>
            <person name="Satoh M."/>
            <person name="Sonobe K."/>
            <person name="Ishii M."/>
            <person name="Ohtani R."/>
            <person name="Kanamori-Sato M."/>
            <person name="Honoki R."/>
            <person name="Miyazaki D."/>
            <person name="Mochizuki H."/>
            <person name="Umetsu J."/>
            <person name="Higashi K."/>
            <person name="Shibata D."/>
            <person name="Kamiya Y."/>
            <person name="Sato N."/>
            <person name="Nakamura Y."/>
            <person name="Tabata S."/>
            <person name="Ida S."/>
            <person name="Kurokawa K."/>
            <person name="Ohta H."/>
        </authorList>
    </citation>
    <scope>NUCLEOTIDE SEQUENCE [LARGE SCALE GENOMIC DNA]</scope>
    <source>
        <strain evidence="17 18">NIES-2285</strain>
    </source>
</reference>
<dbReference type="Gene3D" id="2.20.70.10">
    <property type="match status" value="2"/>
</dbReference>
<evidence type="ECO:0000256" key="3">
    <source>
        <dbReference type="ARBA" id="ARBA00021117"/>
    </source>
</evidence>
<evidence type="ECO:0000256" key="4">
    <source>
        <dbReference type="ARBA" id="ARBA00022553"/>
    </source>
</evidence>
<evidence type="ECO:0000256" key="6">
    <source>
        <dbReference type="ARBA" id="ARBA00022664"/>
    </source>
</evidence>
<dbReference type="Proteomes" id="UP000054558">
    <property type="component" value="Unassembled WGS sequence"/>
</dbReference>
<dbReference type="EMBL" id="DF236988">
    <property type="protein sequence ID" value="GAQ79852.1"/>
    <property type="molecule type" value="Genomic_DNA"/>
</dbReference>
<dbReference type="GO" id="GO:0016604">
    <property type="term" value="C:nuclear body"/>
    <property type="evidence" value="ECO:0000318"/>
    <property type="project" value="GO_Central"/>
</dbReference>
<keyword evidence="11" id="KW-0508">mRNA splicing</keyword>
<keyword evidence="9" id="KW-0805">Transcription regulation</keyword>
<feature type="compositionally biased region" description="Polar residues" evidence="15">
    <location>
        <begin position="132"/>
        <end position="141"/>
    </location>
</feature>
<feature type="domain" description="WW" evidence="16">
    <location>
        <begin position="441"/>
        <end position="475"/>
    </location>
</feature>
<dbReference type="Pfam" id="PF00397">
    <property type="entry name" value="WW"/>
    <property type="match status" value="2"/>
</dbReference>
<dbReference type="SMART" id="SM00456">
    <property type="entry name" value="WW"/>
    <property type="match status" value="2"/>
</dbReference>
<dbReference type="InterPro" id="IPR001202">
    <property type="entry name" value="WW_dom"/>
</dbReference>
<gene>
    <name evidence="17" type="ORF">KFL_000390410</name>
</gene>
<evidence type="ECO:0000259" key="16">
    <source>
        <dbReference type="PROSITE" id="PS50020"/>
    </source>
</evidence>
<name>A0A1Y1HPZ8_KLENI</name>